<dbReference type="InterPro" id="IPR036869">
    <property type="entry name" value="J_dom_sf"/>
</dbReference>
<dbReference type="PANTHER" id="PTHR14021:SF15">
    <property type="entry name" value="IRON-SULFUR CLUSTER CO-CHAPERONE PROTEIN HSCB"/>
    <property type="match status" value="1"/>
</dbReference>
<organism evidence="3">
    <name type="scientific">Trepomonas sp. PC1</name>
    <dbReference type="NCBI Taxonomy" id="1076344"/>
    <lineage>
        <taxon>Eukaryota</taxon>
        <taxon>Metamonada</taxon>
        <taxon>Diplomonadida</taxon>
        <taxon>Hexamitidae</taxon>
        <taxon>Hexamitinae</taxon>
        <taxon>Trepomonas</taxon>
    </lineage>
</organism>
<sequence length="151" mass="17925">YKVMKMPQCYDIDKNLLKKRYSQLQKQYHPDVNHGCCQNIQKINSCYRTLSDDVQRAHCLLSLKCKSHQCKSQNLKLQLEFGEKREELQDKKNFQGLEKLKSTCQDKINEILGEFQIKFGEKKFAECQSLLNDVNFYQQQIEQIKQVLVDK</sequence>
<dbReference type="EMBL" id="GDID01000529">
    <property type="protein sequence ID" value="JAP96077.1"/>
    <property type="molecule type" value="Transcribed_RNA"/>
</dbReference>
<gene>
    <name evidence="3" type="ORF">TPC1_10715</name>
</gene>
<dbReference type="SUPFAM" id="SSF46565">
    <property type="entry name" value="Chaperone J-domain"/>
    <property type="match status" value="1"/>
</dbReference>
<dbReference type="InterPro" id="IPR001623">
    <property type="entry name" value="DnaJ_domain"/>
</dbReference>
<accession>A0A146KHY6</accession>
<dbReference type="PROSITE" id="PS50076">
    <property type="entry name" value="DNAJ_2"/>
    <property type="match status" value="1"/>
</dbReference>
<dbReference type="GO" id="GO:0044571">
    <property type="term" value="P:[2Fe-2S] cluster assembly"/>
    <property type="evidence" value="ECO:0007669"/>
    <property type="project" value="InterPro"/>
</dbReference>
<evidence type="ECO:0000259" key="2">
    <source>
        <dbReference type="PROSITE" id="PS50076"/>
    </source>
</evidence>
<dbReference type="GO" id="GO:0005739">
    <property type="term" value="C:mitochondrion"/>
    <property type="evidence" value="ECO:0007669"/>
    <property type="project" value="TreeGrafter"/>
</dbReference>
<proteinExistence type="predicted"/>
<feature type="non-terminal residue" evidence="3">
    <location>
        <position position="1"/>
    </location>
</feature>
<protein>
    <submittedName>
        <fullName evidence="3">Co-chaperone HscB</fullName>
    </submittedName>
</protein>
<evidence type="ECO:0000256" key="1">
    <source>
        <dbReference type="ARBA" id="ARBA00023186"/>
    </source>
</evidence>
<dbReference type="InterPro" id="IPR004640">
    <property type="entry name" value="HscB"/>
</dbReference>
<reference evidence="3" key="1">
    <citation type="submission" date="2015-07" db="EMBL/GenBank/DDBJ databases">
        <title>Adaptation to a free-living lifestyle via gene acquisitions in the diplomonad Trepomonas sp. PC1.</title>
        <authorList>
            <person name="Xu F."/>
            <person name="Jerlstrom-Hultqvist J."/>
            <person name="Kolisko M."/>
            <person name="Simpson A.G.B."/>
            <person name="Roger A.J."/>
            <person name="Svard S.G."/>
            <person name="Andersson J.O."/>
        </authorList>
    </citation>
    <scope>NUCLEOTIDE SEQUENCE</scope>
    <source>
        <strain evidence="3">PC1</strain>
    </source>
</reference>
<name>A0A146KHY6_9EUKA</name>
<dbReference type="AlphaFoldDB" id="A0A146KHY6"/>
<dbReference type="NCBIfam" id="TIGR00714">
    <property type="entry name" value="hscB"/>
    <property type="match status" value="1"/>
</dbReference>
<dbReference type="PANTHER" id="PTHR14021">
    <property type="entry name" value="IRON-SULFUR CLUSTER CO-CHAPERONE PROTEIN HSCB"/>
    <property type="match status" value="1"/>
</dbReference>
<dbReference type="CDD" id="cd06257">
    <property type="entry name" value="DnaJ"/>
    <property type="match status" value="1"/>
</dbReference>
<dbReference type="GO" id="GO:0051259">
    <property type="term" value="P:protein complex oligomerization"/>
    <property type="evidence" value="ECO:0007669"/>
    <property type="project" value="InterPro"/>
</dbReference>
<keyword evidence="1" id="KW-0143">Chaperone</keyword>
<dbReference type="Gene3D" id="1.10.287.110">
    <property type="entry name" value="DnaJ domain"/>
    <property type="match status" value="1"/>
</dbReference>
<dbReference type="GO" id="GO:0051087">
    <property type="term" value="F:protein-folding chaperone binding"/>
    <property type="evidence" value="ECO:0007669"/>
    <property type="project" value="InterPro"/>
</dbReference>
<dbReference type="GO" id="GO:0001671">
    <property type="term" value="F:ATPase activator activity"/>
    <property type="evidence" value="ECO:0007669"/>
    <property type="project" value="InterPro"/>
</dbReference>
<dbReference type="InterPro" id="IPR036386">
    <property type="entry name" value="HscB_C_sf"/>
</dbReference>
<dbReference type="Pfam" id="PF00226">
    <property type="entry name" value="DnaJ"/>
    <property type="match status" value="1"/>
</dbReference>
<dbReference type="SUPFAM" id="SSF47144">
    <property type="entry name" value="HSC20 (HSCB), C-terminal oligomerisation domain"/>
    <property type="match status" value="1"/>
</dbReference>
<evidence type="ECO:0000313" key="3">
    <source>
        <dbReference type="EMBL" id="JAP96077.1"/>
    </source>
</evidence>
<feature type="domain" description="J" evidence="2">
    <location>
        <begin position="1"/>
        <end position="55"/>
    </location>
</feature>